<sequence length="317" mass="37211">LRLKRRYRNLPSAKGYRTLINAPPRLTLISRLSSTIEFISLTSPTSLVARNAVAYHGLPQTHRRPGPLCRLRRREPHRRRRPGPREATGHCRCWHRHLRRQQVLQETDRGGHRRGLPAARRQPAGRRQRVPPPLQQSREPRLRHIRSIPGVPHHHLWELHWAISRARPRCPGPESPGQLCLRRHHDTYRRLWTQRLRLLQPDQVIVGVVQRHFGCVDARWPRIAWCHCVHPVSAGSHCMMEYVQVVSERKKWPMLARRLPRPAQSHPVFTPDFIGSVSNREMMGETNQQEFSLVDVNSTAPFWKNRYGRMKKTDPLF</sequence>
<dbReference type="EMBL" id="LFIW01000610">
    <property type="protein sequence ID" value="KZL85585.1"/>
    <property type="molecule type" value="Genomic_DNA"/>
</dbReference>
<name>A0A162N5L9_COLIC</name>
<evidence type="ECO:0000256" key="1">
    <source>
        <dbReference type="SAM" id="MobiDB-lite"/>
    </source>
</evidence>
<proteinExistence type="predicted"/>
<feature type="non-terminal residue" evidence="2">
    <location>
        <position position="1"/>
    </location>
</feature>
<dbReference type="AlphaFoldDB" id="A0A162N5L9"/>
<accession>A0A162N5L9</accession>
<protein>
    <submittedName>
        <fullName evidence="2">Uncharacterized protein</fullName>
    </submittedName>
</protein>
<feature type="region of interest" description="Disordered" evidence="1">
    <location>
        <begin position="104"/>
        <end position="142"/>
    </location>
</feature>
<evidence type="ECO:0000313" key="3">
    <source>
        <dbReference type="Proteomes" id="UP000076584"/>
    </source>
</evidence>
<gene>
    <name evidence="2" type="ORF">CI238_04603</name>
</gene>
<comment type="caution">
    <text evidence="2">The sequence shown here is derived from an EMBL/GenBank/DDBJ whole genome shotgun (WGS) entry which is preliminary data.</text>
</comment>
<evidence type="ECO:0000313" key="2">
    <source>
        <dbReference type="EMBL" id="KZL85585.1"/>
    </source>
</evidence>
<reference evidence="2 3" key="1">
    <citation type="submission" date="2015-06" db="EMBL/GenBank/DDBJ databases">
        <title>Survival trade-offs in plant roots during colonization by closely related pathogenic and mutualistic fungi.</title>
        <authorList>
            <person name="Hacquard S."/>
            <person name="Kracher B."/>
            <person name="Hiruma K."/>
            <person name="Weinman A."/>
            <person name="Muench P."/>
            <person name="Garrido Oter R."/>
            <person name="Ver Loren van Themaat E."/>
            <person name="Dallerey J.-F."/>
            <person name="Damm U."/>
            <person name="Henrissat B."/>
            <person name="Lespinet O."/>
            <person name="Thon M."/>
            <person name="Kemen E."/>
            <person name="McHardy A.C."/>
            <person name="Schulze-Lefert P."/>
            <person name="O'Connell R.J."/>
        </authorList>
    </citation>
    <scope>NUCLEOTIDE SEQUENCE [LARGE SCALE GENOMIC DNA]</scope>
    <source>
        <strain evidence="2 3">MAFF 238704</strain>
    </source>
</reference>
<organism evidence="2 3">
    <name type="scientific">Colletotrichum incanum</name>
    <name type="common">Soybean anthracnose fungus</name>
    <dbReference type="NCBI Taxonomy" id="1573173"/>
    <lineage>
        <taxon>Eukaryota</taxon>
        <taxon>Fungi</taxon>
        <taxon>Dikarya</taxon>
        <taxon>Ascomycota</taxon>
        <taxon>Pezizomycotina</taxon>
        <taxon>Sordariomycetes</taxon>
        <taxon>Hypocreomycetidae</taxon>
        <taxon>Glomerellales</taxon>
        <taxon>Glomerellaceae</taxon>
        <taxon>Colletotrichum</taxon>
        <taxon>Colletotrichum spaethianum species complex</taxon>
    </lineage>
</organism>
<dbReference type="Proteomes" id="UP000076584">
    <property type="component" value="Unassembled WGS sequence"/>
</dbReference>
<keyword evidence="3" id="KW-1185">Reference proteome</keyword>